<sequence length="399" mass="42222">MRVTSATVRAVNGLSGRWAATAEGGTVLSAPGVWPLLALLADGAAGPARAELAEAVGVPADRSAAAARELIAALAGVRGLDTALALWTKRTLELREEWEAGLPACSHGVLTGDETADRQALDAWAAKRTDGLIERMPVKVRPDTEMVLASALALRTRWLRPFEETYRAPEAGPWQGRELLGLWRRSTQLDRVGVAQTPDGHVTELKVLGDTAVDVHLLLGEEGMTPGQVLGAGIGILARTYPVVPGSRLPYGEVGPGLDVVKAQSRTPEPPRLDVTTMAFGVSAGHDLLKRPDLFGLRTARDARQGHFPGISAFPLAIGSAGQSAMARFGALGFRAAAVTAVAAAPGGAPPPVRYAVTEVRSVFDRPFGFLALHRHSRLVLAAGWVTDPEPYREDEEVH</sequence>
<evidence type="ECO:0000259" key="2">
    <source>
        <dbReference type="SMART" id="SM00093"/>
    </source>
</evidence>
<dbReference type="Gene3D" id="3.30.497.10">
    <property type="entry name" value="Antithrombin, subunit I, domain 2"/>
    <property type="match status" value="2"/>
</dbReference>
<keyword evidence="4" id="KW-1185">Reference proteome</keyword>
<dbReference type="RefSeq" id="WP_188183851.1">
    <property type="nucleotide sequence ID" value="NZ_JACVQF010000219.1"/>
</dbReference>
<comment type="caution">
    <text evidence="3">The sequence shown here is derived from an EMBL/GenBank/DDBJ whole genome shotgun (WGS) entry which is preliminary data.</text>
</comment>
<name>A0A926L5F4_9ACTN</name>
<dbReference type="Pfam" id="PF00079">
    <property type="entry name" value="Serpin"/>
    <property type="match status" value="1"/>
</dbReference>
<evidence type="ECO:0000313" key="4">
    <source>
        <dbReference type="Proteomes" id="UP000621210"/>
    </source>
</evidence>
<dbReference type="PANTHER" id="PTHR11461">
    <property type="entry name" value="SERINE PROTEASE INHIBITOR, SERPIN"/>
    <property type="match status" value="1"/>
</dbReference>
<dbReference type="GO" id="GO:0005615">
    <property type="term" value="C:extracellular space"/>
    <property type="evidence" value="ECO:0007669"/>
    <property type="project" value="InterPro"/>
</dbReference>
<dbReference type="InterPro" id="IPR042178">
    <property type="entry name" value="Serpin_sf_1"/>
</dbReference>
<reference evidence="3" key="1">
    <citation type="submission" date="2020-09" db="EMBL/GenBank/DDBJ databases">
        <title>Streptomyces grisecoloratus sp. nov., isolated from cotton soil.</title>
        <authorList>
            <person name="Xing L."/>
        </authorList>
    </citation>
    <scope>NUCLEOTIDE SEQUENCE</scope>
    <source>
        <strain evidence="3">TRM S81-3</strain>
    </source>
</reference>
<protein>
    <submittedName>
        <fullName evidence="3">Proteinase inhibitor I4 serpin</fullName>
    </submittedName>
</protein>
<proteinExistence type="inferred from homology"/>
<comment type="similarity">
    <text evidence="1">Belongs to the serpin family.</text>
</comment>
<dbReference type="SUPFAM" id="SSF56574">
    <property type="entry name" value="Serpins"/>
    <property type="match status" value="2"/>
</dbReference>
<dbReference type="InterPro" id="IPR036186">
    <property type="entry name" value="Serpin_sf"/>
</dbReference>
<dbReference type="Proteomes" id="UP000621210">
    <property type="component" value="Unassembled WGS sequence"/>
</dbReference>
<dbReference type="SMART" id="SM00093">
    <property type="entry name" value="SERPIN"/>
    <property type="match status" value="1"/>
</dbReference>
<accession>A0A926L5F4</accession>
<feature type="domain" description="Serpin" evidence="2">
    <location>
        <begin position="14"/>
        <end position="389"/>
    </location>
</feature>
<dbReference type="GO" id="GO:0004867">
    <property type="term" value="F:serine-type endopeptidase inhibitor activity"/>
    <property type="evidence" value="ECO:0007669"/>
    <property type="project" value="InterPro"/>
</dbReference>
<dbReference type="PANTHER" id="PTHR11461:SF211">
    <property type="entry name" value="GH10112P-RELATED"/>
    <property type="match status" value="1"/>
</dbReference>
<dbReference type="InterPro" id="IPR023796">
    <property type="entry name" value="Serpin_dom"/>
</dbReference>
<dbReference type="AlphaFoldDB" id="A0A926L5F4"/>
<dbReference type="InterPro" id="IPR000215">
    <property type="entry name" value="Serpin_fam"/>
</dbReference>
<evidence type="ECO:0000313" key="3">
    <source>
        <dbReference type="EMBL" id="MBD0422878.1"/>
    </source>
</evidence>
<organism evidence="3 4">
    <name type="scientific">Streptomyces griseicoloratus</name>
    <dbReference type="NCBI Taxonomy" id="2752516"/>
    <lineage>
        <taxon>Bacteria</taxon>
        <taxon>Bacillati</taxon>
        <taxon>Actinomycetota</taxon>
        <taxon>Actinomycetes</taxon>
        <taxon>Kitasatosporales</taxon>
        <taxon>Streptomycetaceae</taxon>
        <taxon>Streptomyces</taxon>
    </lineage>
</organism>
<evidence type="ECO:0000256" key="1">
    <source>
        <dbReference type="RuleBase" id="RU000411"/>
    </source>
</evidence>
<dbReference type="EMBL" id="JACVQF010000219">
    <property type="protein sequence ID" value="MBD0422878.1"/>
    <property type="molecule type" value="Genomic_DNA"/>
</dbReference>
<gene>
    <name evidence="3" type="ORF">H0H10_27615</name>
</gene>
<reference evidence="3" key="2">
    <citation type="submission" date="2020-09" db="EMBL/GenBank/DDBJ databases">
        <authorList>
            <person name="Luo X."/>
        </authorList>
    </citation>
    <scope>NUCLEOTIDE SEQUENCE</scope>
    <source>
        <strain evidence="3">TRM S81-3</strain>
    </source>
</reference>